<evidence type="ECO:0000313" key="2">
    <source>
        <dbReference type="EMBL" id="OCL05255.1"/>
    </source>
</evidence>
<dbReference type="PANTHER" id="PTHR14209">
    <property type="entry name" value="ISOAMYL ACETATE-HYDROLYZING ESTERASE 1"/>
    <property type="match status" value="1"/>
</dbReference>
<proteinExistence type="predicted"/>
<name>A0A8E2JPV9_9PEZI</name>
<dbReference type="InterPro" id="IPR045136">
    <property type="entry name" value="Iah1-like"/>
</dbReference>
<evidence type="ECO:0000259" key="1">
    <source>
        <dbReference type="Pfam" id="PF13472"/>
    </source>
</evidence>
<dbReference type="InterPro" id="IPR013830">
    <property type="entry name" value="SGNH_hydro"/>
</dbReference>
<organism evidence="2 3">
    <name type="scientific">Glonium stellatum</name>
    <dbReference type="NCBI Taxonomy" id="574774"/>
    <lineage>
        <taxon>Eukaryota</taxon>
        <taxon>Fungi</taxon>
        <taxon>Dikarya</taxon>
        <taxon>Ascomycota</taxon>
        <taxon>Pezizomycotina</taxon>
        <taxon>Dothideomycetes</taxon>
        <taxon>Pleosporomycetidae</taxon>
        <taxon>Gloniales</taxon>
        <taxon>Gloniaceae</taxon>
        <taxon>Glonium</taxon>
    </lineage>
</organism>
<accession>A0A8E2JPV9</accession>
<keyword evidence="2" id="KW-0378">Hydrolase</keyword>
<dbReference type="AlphaFoldDB" id="A0A8E2JPV9"/>
<feature type="domain" description="SGNH hydrolase-type esterase" evidence="1">
    <location>
        <begin position="10"/>
        <end position="213"/>
    </location>
</feature>
<dbReference type="GO" id="GO:0016787">
    <property type="term" value="F:hydrolase activity"/>
    <property type="evidence" value="ECO:0007669"/>
    <property type="project" value="UniProtKB-KW"/>
</dbReference>
<keyword evidence="3" id="KW-1185">Reference proteome</keyword>
<dbReference type="OrthoDB" id="671439at2759"/>
<gene>
    <name evidence="2" type="ORF">AOQ84DRAFT_414019</name>
</gene>
<dbReference type="CDD" id="cd01838">
    <property type="entry name" value="Isoamyl_acetate_hydrolase_like"/>
    <property type="match status" value="1"/>
</dbReference>
<dbReference type="EMBL" id="KV750333">
    <property type="protein sequence ID" value="OCL05255.1"/>
    <property type="molecule type" value="Genomic_DNA"/>
</dbReference>
<reference evidence="2 3" key="1">
    <citation type="journal article" date="2016" name="Nat. Commun.">
        <title>Ectomycorrhizal ecology is imprinted in the genome of the dominant symbiotic fungus Cenococcum geophilum.</title>
        <authorList>
            <consortium name="DOE Joint Genome Institute"/>
            <person name="Peter M."/>
            <person name="Kohler A."/>
            <person name="Ohm R.A."/>
            <person name="Kuo A."/>
            <person name="Krutzmann J."/>
            <person name="Morin E."/>
            <person name="Arend M."/>
            <person name="Barry K.W."/>
            <person name="Binder M."/>
            <person name="Choi C."/>
            <person name="Clum A."/>
            <person name="Copeland A."/>
            <person name="Grisel N."/>
            <person name="Haridas S."/>
            <person name="Kipfer T."/>
            <person name="LaButti K."/>
            <person name="Lindquist E."/>
            <person name="Lipzen A."/>
            <person name="Maire R."/>
            <person name="Meier B."/>
            <person name="Mihaltcheva S."/>
            <person name="Molinier V."/>
            <person name="Murat C."/>
            <person name="Poggeler S."/>
            <person name="Quandt C.A."/>
            <person name="Sperisen C."/>
            <person name="Tritt A."/>
            <person name="Tisserant E."/>
            <person name="Crous P.W."/>
            <person name="Henrissat B."/>
            <person name="Nehls U."/>
            <person name="Egli S."/>
            <person name="Spatafora J.W."/>
            <person name="Grigoriev I.V."/>
            <person name="Martin F.M."/>
        </authorList>
    </citation>
    <scope>NUCLEOTIDE SEQUENCE [LARGE SCALE GENOMIC DNA]</scope>
    <source>
        <strain evidence="2 3">CBS 207.34</strain>
    </source>
</reference>
<sequence>MPRLYDQFLLFGDSITQDDGNPELGFSSSQALQHAYIRRLDIINRGFSAYNTSQALAVLPNFLPTPQQSKIIFMTIFFGANDACIPDSTGQHVPLEKYSRNLRVIAEHPSVQTHKPMIIFITPPPVDEYQFDALDEPWRSARNAATTKAYADTCKQVAKELNLPVVDIWGAVMEEAGWVEGQVLVGSKQAERNETMARILYDGLHLSGDGYKLLFREIMKAIGDSWPDQTPDKLPFVYEPFFQ</sequence>
<dbReference type="Gene3D" id="3.40.50.1110">
    <property type="entry name" value="SGNH hydrolase"/>
    <property type="match status" value="1"/>
</dbReference>
<dbReference type="Pfam" id="PF13472">
    <property type="entry name" value="Lipase_GDSL_2"/>
    <property type="match status" value="1"/>
</dbReference>
<dbReference type="PANTHER" id="PTHR14209:SF19">
    <property type="entry name" value="ISOAMYL ACETATE-HYDROLYZING ESTERASE 1 HOMOLOG"/>
    <property type="match status" value="1"/>
</dbReference>
<dbReference type="Proteomes" id="UP000250140">
    <property type="component" value="Unassembled WGS sequence"/>
</dbReference>
<dbReference type="SUPFAM" id="SSF52266">
    <property type="entry name" value="SGNH hydrolase"/>
    <property type="match status" value="1"/>
</dbReference>
<protein>
    <submittedName>
        <fullName evidence="2">GDSL Lipase/Acylhydrolase family protein</fullName>
    </submittedName>
</protein>
<dbReference type="InterPro" id="IPR036514">
    <property type="entry name" value="SGNH_hydro_sf"/>
</dbReference>
<evidence type="ECO:0000313" key="3">
    <source>
        <dbReference type="Proteomes" id="UP000250140"/>
    </source>
</evidence>